<protein>
    <submittedName>
        <fullName evidence="1">Uncharacterized protein</fullName>
    </submittedName>
</protein>
<dbReference type="EMBL" id="CP000301">
    <property type="protein sequence ID" value="ABD89908.1"/>
    <property type="molecule type" value="Genomic_DNA"/>
</dbReference>
<organism evidence="1">
    <name type="scientific">Rhodopseudomonas palustris (strain BisB18)</name>
    <dbReference type="NCBI Taxonomy" id="316056"/>
    <lineage>
        <taxon>Bacteria</taxon>
        <taxon>Pseudomonadati</taxon>
        <taxon>Pseudomonadota</taxon>
        <taxon>Alphaproteobacteria</taxon>
        <taxon>Hyphomicrobiales</taxon>
        <taxon>Nitrobacteraceae</taxon>
        <taxon>Rhodopseudomonas</taxon>
    </lineage>
</organism>
<accession>Q20Y78</accession>
<dbReference type="AlphaFoldDB" id="Q20Y78"/>
<sequence>MINDPGSFVHNSIKIDAVTTIQRSQTVRLSQDIGTLFSQKMTEGPQHHPSAVAIQCSCDLLEGINRRCGDPERNLSFISLLGHRMAL</sequence>
<proteinExistence type="predicted"/>
<dbReference type="HOGENOM" id="CLU_2481267_0_0_5"/>
<dbReference type="KEGG" id="rpc:RPC_4385"/>
<name>Q20Y78_RHOPB</name>
<gene>
    <name evidence="1" type="ordered locus">RPC_4385</name>
</gene>
<evidence type="ECO:0000313" key="1">
    <source>
        <dbReference type="EMBL" id="ABD89908.1"/>
    </source>
</evidence>
<reference evidence="1" key="1">
    <citation type="submission" date="2006-03" db="EMBL/GenBank/DDBJ databases">
        <title>Complete sequence of Rhodopseudomonas palustris BisB18.</title>
        <authorList>
            <consortium name="US DOE Joint Genome Institute"/>
            <person name="Copeland A."/>
            <person name="Lucas S."/>
            <person name="Lapidus A."/>
            <person name="Barry K."/>
            <person name="Detter J.C."/>
            <person name="Glavina del Rio T."/>
            <person name="Hammon N."/>
            <person name="Israni S."/>
            <person name="Dalin E."/>
            <person name="Tice H."/>
            <person name="Pitluck S."/>
            <person name="Chain P."/>
            <person name="Malfatti S."/>
            <person name="Shin M."/>
            <person name="Vergez L."/>
            <person name="Schmutz J."/>
            <person name="Larimer F."/>
            <person name="Land M."/>
            <person name="Hauser L."/>
            <person name="Pelletier D.A."/>
            <person name="Kyrpides N."/>
            <person name="Anderson I."/>
            <person name="Oda Y."/>
            <person name="Harwood C.S."/>
            <person name="Richardson P."/>
        </authorList>
    </citation>
    <scope>NUCLEOTIDE SEQUENCE [LARGE SCALE GENOMIC DNA]</scope>
    <source>
        <strain evidence="1">BisB18</strain>
    </source>
</reference>